<keyword evidence="8" id="KW-1185">Reference proteome</keyword>
<dbReference type="OrthoDB" id="8482265at2"/>
<accession>A0A1H8A7Z4</accession>
<keyword evidence="5 6" id="KW-0472">Membrane</keyword>
<organism evidence="7 8">
    <name type="scientific">Mesobacillus persicus</name>
    <dbReference type="NCBI Taxonomy" id="930146"/>
    <lineage>
        <taxon>Bacteria</taxon>
        <taxon>Bacillati</taxon>
        <taxon>Bacillota</taxon>
        <taxon>Bacilli</taxon>
        <taxon>Bacillales</taxon>
        <taxon>Bacillaceae</taxon>
        <taxon>Mesobacillus</taxon>
    </lineage>
</organism>
<evidence type="ECO:0000313" key="8">
    <source>
        <dbReference type="Proteomes" id="UP000198553"/>
    </source>
</evidence>
<proteinExistence type="predicted"/>
<feature type="transmembrane region" description="Helical" evidence="6">
    <location>
        <begin position="147"/>
        <end position="169"/>
    </location>
</feature>
<sequence>MSRKNSFLKDSFITLVRQGTSIVIGTLLIVIIARVLGGELQGQYALIITFPTLLVTFINFGLNTSTVYYVSKGEIDPREAFVNNFIIGIILGFVGVAAGASFIYLYGGLAFPNVPFKALYLILLVVPVMVLNSLFQTIFQGIQDFKIFNTILVITQVTNLLLVIVLIVLLDFELIGALMAFTFGHLATLIFILAFFINKYKIPLTSIRLNFSYIKKSFRYGFKSYLSNLVTFLNYRINIYILGFFVNPLAVGVYFTALNLGEKLSVFTQSISTVLLPRIASMATKEERNKLTSIVSRFTLIFMILFAVFVFLIIDFITPILGNDYIETPFLLKILLPGISLLAVEKILSNDIAARGKPEVNMYVSIFNVITSTALNIMLIPEFKAVGAAIATSISYSLSFLIKAFLFRKISGENFINFLLIKKEDFNLISSLLKRQNFVNKMKRQ</sequence>
<gene>
    <name evidence="7" type="ORF">SAMN05192533_104246</name>
</gene>
<evidence type="ECO:0000256" key="4">
    <source>
        <dbReference type="ARBA" id="ARBA00022989"/>
    </source>
</evidence>
<comment type="subcellular location">
    <subcellularLocation>
        <location evidence="1">Cell membrane</location>
        <topology evidence="1">Multi-pass membrane protein</topology>
    </subcellularLocation>
</comment>
<dbReference type="PANTHER" id="PTHR30250:SF11">
    <property type="entry name" value="O-ANTIGEN TRANSPORTER-RELATED"/>
    <property type="match status" value="1"/>
</dbReference>
<feature type="transmembrane region" description="Helical" evidence="6">
    <location>
        <begin position="386"/>
        <end position="406"/>
    </location>
</feature>
<protein>
    <submittedName>
        <fullName evidence="7">Membrane protein involved in the export of O-antigen and teichoic acid</fullName>
    </submittedName>
</protein>
<dbReference type="EMBL" id="FOBW01000004">
    <property type="protein sequence ID" value="SEM65667.1"/>
    <property type="molecule type" value="Genomic_DNA"/>
</dbReference>
<feature type="transmembrane region" description="Helical" evidence="6">
    <location>
        <begin position="360"/>
        <end position="380"/>
    </location>
</feature>
<evidence type="ECO:0000313" key="7">
    <source>
        <dbReference type="EMBL" id="SEM65667.1"/>
    </source>
</evidence>
<evidence type="ECO:0000256" key="5">
    <source>
        <dbReference type="ARBA" id="ARBA00023136"/>
    </source>
</evidence>
<dbReference type="Proteomes" id="UP000198553">
    <property type="component" value="Unassembled WGS sequence"/>
</dbReference>
<evidence type="ECO:0000256" key="3">
    <source>
        <dbReference type="ARBA" id="ARBA00022692"/>
    </source>
</evidence>
<evidence type="ECO:0000256" key="2">
    <source>
        <dbReference type="ARBA" id="ARBA00022475"/>
    </source>
</evidence>
<evidence type="ECO:0000256" key="1">
    <source>
        <dbReference type="ARBA" id="ARBA00004651"/>
    </source>
</evidence>
<dbReference type="CDD" id="cd13128">
    <property type="entry name" value="MATE_Wzx_like"/>
    <property type="match status" value="1"/>
</dbReference>
<reference evidence="8" key="1">
    <citation type="submission" date="2016-10" db="EMBL/GenBank/DDBJ databases">
        <authorList>
            <person name="Varghese N."/>
            <person name="Submissions S."/>
        </authorList>
    </citation>
    <scope>NUCLEOTIDE SEQUENCE [LARGE SCALE GENOMIC DNA]</scope>
    <source>
        <strain evidence="8">B48,IBRC-M 10115,DSM 25386,CECT 8001</strain>
    </source>
</reference>
<keyword evidence="4 6" id="KW-1133">Transmembrane helix</keyword>
<keyword evidence="3 6" id="KW-0812">Transmembrane</keyword>
<feature type="transmembrane region" description="Helical" evidence="6">
    <location>
        <begin position="12"/>
        <end position="32"/>
    </location>
</feature>
<dbReference type="InterPro" id="IPR002797">
    <property type="entry name" value="Polysacc_synth"/>
</dbReference>
<feature type="transmembrane region" description="Helical" evidence="6">
    <location>
        <begin position="237"/>
        <end position="258"/>
    </location>
</feature>
<dbReference type="AlphaFoldDB" id="A0A1H8A7Z4"/>
<dbReference type="InterPro" id="IPR050833">
    <property type="entry name" value="Poly_Biosynth_Transport"/>
</dbReference>
<dbReference type="STRING" id="930146.SAMN05192533_104246"/>
<feature type="transmembrane region" description="Helical" evidence="6">
    <location>
        <begin position="118"/>
        <end position="135"/>
    </location>
</feature>
<feature type="transmembrane region" description="Helical" evidence="6">
    <location>
        <begin position="330"/>
        <end position="348"/>
    </location>
</feature>
<dbReference type="RefSeq" id="WP_090743425.1">
    <property type="nucleotide sequence ID" value="NZ_FOBW01000004.1"/>
</dbReference>
<keyword evidence="2" id="KW-1003">Cell membrane</keyword>
<dbReference type="PANTHER" id="PTHR30250">
    <property type="entry name" value="PST FAMILY PREDICTED COLANIC ACID TRANSPORTER"/>
    <property type="match status" value="1"/>
</dbReference>
<dbReference type="GO" id="GO:0005886">
    <property type="term" value="C:plasma membrane"/>
    <property type="evidence" value="ECO:0007669"/>
    <property type="project" value="UniProtKB-SubCell"/>
</dbReference>
<feature type="transmembrane region" description="Helical" evidence="6">
    <location>
        <begin position="295"/>
        <end position="318"/>
    </location>
</feature>
<feature type="transmembrane region" description="Helical" evidence="6">
    <location>
        <begin position="82"/>
        <end position="106"/>
    </location>
</feature>
<evidence type="ECO:0000256" key="6">
    <source>
        <dbReference type="SAM" id="Phobius"/>
    </source>
</evidence>
<feature type="transmembrane region" description="Helical" evidence="6">
    <location>
        <begin position="175"/>
        <end position="197"/>
    </location>
</feature>
<dbReference type="Pfam" id="PF01943">
    <property type="entry name" value="Polysacc_synt"/>
    <property type="match status" value="1"/>
</dbReference>
<feature type="transmembrane region" description="Helical" evidence="6">
    <location>
        <begin position="44"/>
        <end position="70"/>
    </location>
</feature>
<name>A0A1H8A7Z4_9BACI</name>